<keyword evidence="1" id="KW-0472">Membrane</keyword>
<dbReference type="EMBL" id="BDDD01000126">
    <property type="protein sequence ID" value="GAV59824.1"/>
    <property type="molecule type" value="Genomic_DNA"/>
</dbReference>
<protein>
    <submittedName>
        <fullName evidence="2">Uncharacterized protein</fullName>
    </submittedName>
</protein>
<dbReference type="InParanoid" id="A0A1Q3AW14"/>
<sequence length="110" mass="12565">MNSLYLLVVSSSFLHSFSLLLPEATRADKTHYVYDDGALTSFNGIILTLILFGSMVLRKVAKAIDQTVEGLQTQYLINCFCHLSHLSYWFLYSCQNVEVQCSRQWTLYLG</sequence>
<evidence type="ECO:0000313" key="3">
    <source>
        <dbReference type="Proteomes" id="UP000187406"/>
    </source>
</evidence>
<evidence type="ECO:0000313" key="2">
    <source>
        <dbReference type="EMBL" id="GAV59824.1"/>
    </source>
</evidence>
<organism evidence="2 3">
    <name type="scientific">Cephalotus follicularis</name>
    <name type="common">Albany pitcher plant</name>
    <dbReference type="NCBI Taxonomy" id="3775"/>
    <lineage>
        <taxon>Eukaryota</taxon>
        <taxon>Viridiplantae</taxon>
        <taxon>Streptophyta</taxon>
        <taxon>Embryophyta</taxon>
        <taxon>Tracheophyta</taxon>
        <taxon>Spermatophyta</taxon>
        <taxon>Magnoliopsida</taxon>
        <taxon>eudicotyledons</taxon>
        <taxon>Gunneridae</taxon>
        <taxon>Pentapetalae</taxon>
        <taxon>rosids</taxon>
        <taxon>fabids</taxon>
        <taxon>Oxalidales</taxon>
        <taxon>Cephalotaceae</taxon>
        <taxon>Cephalotus</taxon>
    </lineage>
</organism>
<proteinExistence type="predicted"/>
<comment type="caution">
    <text evidence="2">The sequence shown here is derived from an EMBL/GenBank/DDBJ whole genome shotgun (WGS) entry which is preliminary data.</text>
</comment>
<gene>
    <name evidence="2" type="ORF">CFOL_v3_03355</name>
</gene>
<reference evidence="3" key="1">
    <citation type="submission" date="2016-04" db="EMBL/GenBank/DDBJ databases">
        <title>Cephalotus genome sequencing.</title>
        <authorList>
            <person name="Fukushima K."/>
            <person name="Hasebe M."/>
            <person name="Fang X."/>
        </authorList>
    </citation>
    <scope>NUCLEOTIDE SEQUENCE [LARGE SCALE GENOMIC DNA]</scope>
    <source>
        <strain evidence="3">cv. St1</strain>
    </source>
</reference>
<dbReference type="Proteomes" id="UP000187406">
    <property type="component" value="Unassembled WGS sequence"/>
</dbReference>
<keyword evidence="1" id="KW-0812">Transmembrane</keyword>
<accession>A0A1Q3AW14</accession>
<dbReference type="AlphaFoldDB" id="A0A1Q3AW14"/>
<name>A0A1Q3AW14_CEPFO</name>
<evidence type="ECO:0000256" key="1">
    <source>
        <dbReference type="SAM" id="Phobius"/>
    </source>
</evidence>
<keyword evidence="1" id="KW-1133">Transmembrane helix</keyword>
<feature type="transmembrane region" description="Helical" evidence="1">
    <location>
        <begin position="37"/>
        <end position="57"/>
    </location>
</feature>
<keyword evidence="3" id="KW-1185">Reference proteome</keyword>